<dbReference type="EMBL" id="JANKHO010003002">
    <property type="protein sequence ID" value="KAJ3486924.1"/>
    <property type="molecule type" value="Genomic_DNA"/>
</dbReference>
<evidence type="ECO:0000313" key="2">
    <source>
        <dbReference type="Proteomes" id="UP001148786"/>
    </source>
</evidence>
<evidence type="ECO:0000313" key="1">
    <source>
        <dbReference type="EMBL" id="KAJ3486924.1"/>
    </source>
</evidence>
<name>A0A9W8JN46_9AGAR</name>
<protein>
    <submittedName>
        <fullName evidence="1">Uncharacterized protein</fullName>
    </submittedName>
</protein>
<reference evidence="1" key="1">
    <citation type="submission" date="2022-07" db="EMBL/GenBank/DDBJ databases">
        <title>Genome Sequence of Agrocybe chaxingu.</title>
        <authorList>
            <person name="Buettner E."/>
        </authorList>
    </citation>
    <scope>NUCLEOTIDE SEQUENCE</scope>
    <source>
        <strain evidence="1">MP-N11</strain>
    </source>
</reference>
<dbReference type="OrthoDB" id="3033067at2759"/>
<accession>A0A9W8JN46</accession>
<dbReference type="AlphaFoldDB" id="A0A9W8JN46"/>
<sequence>MNWDGLELVRDLHGCRFDKQGVEPVSYHSVLHSMPNPGAFQGQRKEFLVGEKPSYAAGVEGGYAVDALALIQRRYFKRWPVLLPHDQDQLPDVLAAVNDEAPDEEYAIPCKEDMGEDEYAEAMKDYAEYQRVLKFRKAQIKRWLAYQYVKDHDMDPNDSGLNNPYRVLLHQLTGLTEKKPRQKTPGNIWRQTHRDEVEAELKVRAIAGGITRKQLAALRETVAKDLFKQLPQEEKDEYAALAKEEHIEVLAQWEKDMHSLPSKAPVDRQRCIQGFVRFMQPIAIWHRRPWVSTSLYLLVARNPLMEAD</sequence>
<keyword evidence="2" id="KW-1185">Reference proteome</keyword>
<dbReference type="Proteomes" id="UP001148786">
    <property type="component" value="Unassembled WGS sequence"/>
</dbReference>
<comment type="caution">
    <text evidence="1">The sequence shown here is derived from an EMBL/GenBank/DDBJ whole genome shotgun (WGS) entry which is preliminary data.</text>
</comment>
<gene>
    <name evidence="1" type="ORF">NLJ89_g11762</name>
</gene>
<proteinExistence type="predicted"/>
<organism evidence="1 2">
    <name type="scientific">Agrocybe chaxingu</name>
    <dbReference type="NCBI Taxonomy" id="84603"/>
    <lineage>
        <taxon>Eukaryota</taxon>
        <taxon>Fungi</taxon>
        <taxon>Dikarya</taxon>
        <taxon>Basidiomycota</taxon>
        <taxon>Agaricomycotina</taxon>
        <taxon>Agaricomycetes</taxon>
        <taxon>Agaricomycetidae</taxon>
        <taxon>Agaricales</taxon>
        <taxon>Agaricineae</taxon>
        <taxon>Strophariaceae</taxon>
        <taxon>Agrocybe</taxon>
    </lineage>
</organism>